<evidence type="ECO:0000313" key="6">
    <source>
        <dbReference type="EMBL" id="OLP48140.1"/>
    </source>
</evidence>
<dbReference type="InterPro" id="IPR006433">
    <property type="entry name" value="Prohead_protease"/>
</dbReference>
<evidence type="ECO:0000259" key="4">
    <source>
        <dbReference type="Pfam" id="PF04586"/>
    </source>
</evidence>
<evidence type="ECO:0000256" key="2">
    <source>
        <dbReference type="ARBA" id="ARBA00022670"/>
    </source>
</evidence>
<dbReference type="RefSeq" id="WP_075616193.1">
    <property type="nucleotide sequence ID" value="NZ_JACIED010000002.1"/>
</dbReference>
<dbReference type="EMBL" id="JACIED010000002">
    <property type="protein sequence ID" value="MBB4007798.1"/>
    <property type="molecule type" value="Genomic_DNA"/>
</dbReference>
<accession>A0A1Q9A0N7</accession>
<sequence length="202" mass="22028">MTATQTPKPKPGERERRSLVLPVESRADGERMTVAGYAANFGDVTTIAGVFEECIAPGAFARSLRSDDIRAFYDHDTAHVLGRNRAGTLRISEDAKGLAVEIDLPDTTVGRDVRTLIARGDVSGMSFGFEAIGEEWDFSRAMPRRTLTDLNLFEVSIVSIPAYAGTSIALRSLASARGTETRSHGLITRLRMKIGLDLTRRS</sequence>
<keyword evidence="3" id="KW-0378">Hydrolase</keyword>
<protein>
    <submittedName>
        <fullName evidence="6">Peptidase U35</fullName>
    </submittedName>
</protein>
<keyword evidence="1" id="KW-1188">Viral release from host cell</keyword>
<gene>
    <name evidence="6" type="ORF">BJF91_08295</name>
    <name evidence="5" type="ORF">GGQ71_002061</name>
</gene>
<feature type="domain" description="Prohead serine protease" evidence="4">
    <location>
        <begin position="26"/>
        <end position="172"/>
    </location>
</feature>
<dbReference type="OrthoDB" id="64791at2"/>
<dbReference type="NCBIfam" id="TIGR01543">
    <property type="entry name" value="proheadase_HK97"/>
    <property type="match status" value="1"/>
</dbReference>
<evidence type="ECO:0000313" key="8">
    <source>
        <dbReference type="Proteomes" id="UP000544107"/>
    </source>
</evidence>
<comment type="caution">
    <text evidence="6">The sequence shown here is derived from an EMBL/GenBank/DDBJ whole genome shotgun (WGS) entry which is preliminary data.</text>
</comment>
<dbReference type="Proteomes" id="UP000544107">
    <property type="component" value="Unassembled WGS sequence"/>
</dbReference>
<evidence type="ECO:0000313" key="5">
    <source>
        <dbReference type="EMBL" id="MBB4007798.1"/>
    </source>
</evidence>
<keyword evidence="2" id="KW-0645">Protease</keyword>
<name>A0A1Q9A0N7_9HYPH</name>
<dbReference type="STRING" id="887144.BJF91_08295"/>
<dbReference type="GO" id="GO:0006508">
    <property type="term" value="P:proteolysis"/>
    <property type="evidence" value="ECO:0007669"/>
    <property type="project" value="UniProtKB-KW"/>
</dbReference>
<dbReference type="AlphaFoldDB" id="A0A1Q9A0N7"/>
<evidence type="ECO:0000313" key="7">
    <source>
        <dbReference type="Proteomes" id="UP000185598"/>
    </source>
</evidence>
<dbReference type="Pfam" id="PF04586">
    <property type="entry name" value="Peptidase_S78"/>
    <property type="match status" value="1"/>
</dbReference>
<reference evidence="6 7" key="1">
    <citation type="submission" date="2016-09" db="EMBL/GenBank/DDBJ databases">
        <title>Rhizobium oryziradicis sp. nov., isolated from the root of rice.</title>
        <authorList>
            <person name="Zhao J."/>
            <person name="Zhang X."/>
        </authorList>
    </citation>
    <scope>NUCLEOTIDE SEQUENCE [LARGE SCALE GENOMIC DNA]</scope>
    <source>
        <strain evidence="6 7">14971</strain>
    </source>
</reference>
<keyword evidence="7" id="KW-1185">Reference proteome</keyword>
<organism evidence="6 7">
    <name type="scientific">Allorhizobium taibaishanense</name>
    <dbReference type="NCBI Taxonomy" id="887144"/>
    <lineage>
        <taxon>Bacteria</taxon>
        <taxon>Pseudomonadati</taxon>
        <taxon>Pseudomonadota</taxon>
        <taxon>Alphaproteobacteria</taxon>
        <taxon>Hyphomicrobiales</taxon>
        <taxon>Rhizobiaceae</taxon>
        <taxon>Rhizobium/Agrobacterium group</taxon>
        <taxon>Allorhizobium</taxon>
    </lineage>
</organism>
<proteinExistence type="predicted"/>
<evidence type="ECO:0000256" key="3">
    <source>
        <dbReference type="ARBA" id="ARBA00022801"/>
    </source>
</evidence>
<dbReference type="InterPro" id="IPR054613">
    <property type="entry name" value="Peptidase_S78_dom"/>
</dbReference>
<dbReference type="EMBL" id="MKIN01000024">
    <property type="protein sequence ID" value="OLP48140.1"/>
    <property type="molecule type" value="Genomic_DNA"/>
</dbReference>
<reference evidence="5 8" key="2">
    <citation type="submission" date="2020-08" db="EMBL/GenBank/DDBJ databases">
        <title>Genomic Encyclopedia of Type Strains, Phase IV (KMG-IV): sequencing the most valuable type-strain genomes for metagenomic binning, comparative biology and taxonomic classification.</title>
        <authorList>
            <person name="Goeker M."/>
        </authorList>
    </citation>
    <scope>NUCLEOTIDE SEQUENCE [LARGE SCALE GENOMIC DNA]</scope>
    <source>
        <strain evidence="5 8">DSM 100021</strain>
    </source>
</reference>
<dbReference type="Proteomes" id="UP000185598">
    <property type="component" value="Unassembled WGS sequence"/>
</dbReference>
<dbReference type="GO" id="GO:0008233">
    <property type="term" value="F:peptidase activity"/>
    <property type="evidence" value="ECO:0007669"/>
    <property type="project" value="UniProtKB-KW"/>
</dbReference>
<evidence type="ECO:0000256" key="1">
    <source>
        <dbReference type="ARBA" id="ARBA00022612"/>
    </source>
</evidence>